<feature type="transmembrane region" description="Helical" evidence="1">
    <location>
        <begin position="54"/>
        <end position="77"/>
    </location>
</feature>
<dbReference type="EMBL" id="CP001077">
    <property type="protein sequence ID" value="ACE94146.1"/>
    <property type="molecule type" value="Genomic_DNA"/>
</dbReference>
<gene>
    <name evidence="2" type="ordered locus">RHECIAT_PC0000065</name>
</gene>
<evidence type="ECO:0000313" key="2">
    <source>
        <dbReference type="EMBL" id="ACE94146.1"/>
    </source>
</evidence>
<geneLocation type="plasmid" evidence="2 3">
    <name>pC</name>
</geneLocation>
<keyword evidence="1" id="KW-1133">Transmembrane helix</keyword>
<reference evidence="2 3" key="1">
    <citation type="submission" date="2008-04" db="EMBL/GenBank/DDBJ databases">
        <title>Genome diversity and DNA divergence of Rhizobium etli.</title>
        <authorList>
            <person name="Gonzalez V."/>
            <person name="Acosta J.L."/>
            <person name="Santamaria R.I."/>
            <person name="Bustos P."/>
            <person name="Hernandez-Gonzalez I.L."/>
            <person name="Fernandez J.L."/>
            <person name="Diaz R."/>
            <person name="Flores M."/>
            <person name="Mora J."/>
            <person name="Palacios R."/>
            <person name="Davila G."/>
        </authorList>
    </citation>
    <scope>NUCLEOTIDE SEQUENCE [LARGE SCALE GENOMIC DNA]</scope>
    <source>
        <strain evidence="3">CIAT 652</strain>
        <plasmid evidence="3">Plasmid pC</plasmid>
    </source>
</reference>
<feature type="transmembrane region" description="Helical" evidence="1">
    <location>
        <begin position="20"/>
        <end position="42"/>
    </location>
</feature>
<dbReference type="Proteomes" id="UP000008817">
    <property type="component" value="Plasmid pC"/>
</dbReference>
<evidence type="ECO:0000256" key="1">
    <source>
        <dbReference type="SAM" id="Phobius"/>
    </source>
</evidence>
<sequence>MFLPGGRRNGSKIMETATQWALFFGALTLASWIAGGLTAVFGKVELGHRQRATQYLAFGLNAAGFISAVAMAAVLVIR</sequence>
<evidence type="ECO:0000313" key="3">
    <source>
        <dbReference type="Proteomes" id="UP000008817"/>
    </source>
</evidence>
<keyword evidence="2" id="KW-0614">Plasmid</keyword>
<keyword evidence="1" id="KW-0472">Membrane</keyword>
<dbReference type="AlphaFoldDB" id="B3Q4L5"/>
<accession>B3Q4L5</accession>
<dbReference type="eggNOG" id="ENOG50312W9">
    <property type="taxonomic scope" value="Bacteria"/>
</dbReference>
<keyword evidence="1" id="KW-0812">Transmembrane</keyword>
<proteinExistence type="predicted"/>
<dbReference type="HOGENOM" id="CLU_203280_0_0_5"/>
<dbReference type="KEGG" id="rec:RHECIAT_PC0000065"/>
<organism evidence="2 3">
    <name type="scientific">Rhizobium etli (strain CIAT 652)</name>
    <dbReference type="NCBI Taxonomy" id="491916"/>
    <lineage>
        <taxon>Bacteria</taxon>
        <taxon>Pseudomonadati</taxon>
        <taxon>Pseudomonadota</taxon>
        <taxon>Alphaproteobacteria</taxon>
        <taxon>Hyphomicrobiales</taxon>
        <taxon>Rhizobiaceae</taxon>
        <taxon>Rhizobium/Agrobacterium group</taxon>
        <taxon>Rhizobium</taxon>
    </lineage>
</organism>
<protein>
    <submittedName>
        <fullName evidence="2">Uncharacterized protein</fullName>
    </submittedName>
</protein>
<name>B3Q4L5_RHIE6</name>